<reference evidence="12 13" key="1">
    <citation type="journal article" date="2019" name="Genome Biol. Evol.">
        <title>Whole-Genome Sequencing of the Giant Devil Catfish, Bagarius yarrelli.</title>
        <authorList>
            <person name="Jiang W."/>
            <person name="Lv Y."/>
            <person name="Cheng L."/>
            <person name="Yang K."/>
            <person name="Chao B."/>
            <person name="Wang X."/>
            <person name="Li Y."/>
            <person name="Pan X."/>
            <person name="You X."/>
            <person name="Zhang Y."/>
            <person name="Yang J."/>
            <person name="Li J."/>
            <person name="Zhang X."/>
            <person name="Liu S."/>
            <person name="Sun C."/>
            <person name="Yang J."/>
            <person name="Shi Q."/>
        </authorList>
    </citation>
    <scope>NUCLEOTIDE SEQUENCE [LARGE SCALE GENOMIC DNA]</scope>
    <source>
        <strain evidence="12">JWS20170419001</strain>
        <tissue evidence="12">Muscle</tissue>
    </source>
</reference>
<proteinExistence type="inferred from homology"/>
<keyword evidence="5 8" id="KW-0010">Activator</keyword>
<evidence type="ECO:0000313" key="12">
    <source>
        <dbReference type="EMBL" id="TST35105.1"/>
    </source>
</evidence>
<dbReference type="Pfam" id="PF07716">
    <property type="entry name" value="bZIP_2"/>
    <property type="match status" value="1"/>
</dbReference>
<evidence type="ECO:0000256" key="8">
    <source>
        <dbReference type="PIRNR" id="PIRNR005879"/>
    </source>
</evidence>
<feature type="compositionally biased region" description="Pro residues" evidence="10">
    <location>
        <begin position="182"/>
        <end position="192"/>
    </location>
</feature>
<feature type="compositionally biased region" description="Basic residues" evidence="10">
    <location>
        <begin position="148"/>
        <end position="161"/>
    </location>
</feature>
<evidence type="ECO:0000256" key="3">
    <source>
        <dbReference type="ARBA" id="ARBA00023015"/>
    </source>
</evidence>
<keyword evidence="7 8" id="KW-0539">Nucleus</keyword>
<protein>
    <recommendedName>
        <fullName evidence="8">CCAAT/enhancer-binding protein</fullName>
    </recommendedName>
</protein>
<evidence type="ECO:0000256" key="4">
    <source>
        <dbReference type="ARBA" id="ARBA00023125"/>
    </source>
</evidence>
<dbReference type="PANTHER" id="PTHR23334">
    <property type="entry name" value="CCAAT/ENHANCER BINDING PROTEIN"/>
    <property type="match status" value="1"/>
</dbReference>
<gene>
    <name evidence="12" type="ORF">Baya_12527</name>
</gene>
<dbReference type="GO" id="GO:0005634">
    <property type="term" value="C:nucleus"/>
    <property type="evidence" value="ECO:0007669"/>
    <property type="project" value="UniProtKB-SubCell"/>
</dbReference>
<dbReference type="InterPro" id="IPR004827">
    <property type="entry name" value="bZIP"/>
</dbReference>
<evidence type="ECO:0000256" key="10">
    <source>
        <dbReference type="SAM" id="MobiDB-lite"/>
    </source>
</evidence>
<dbReference type="InterPro" id="IPR046347">
    <property type="entry name" value="bZIP_sf"/>
</dbReference>
<sequence length="306" mass="34018">MEQANLYEAAPRPLVTNLAPSAQTAYGYKDDLSAICENESSIDISAYIDPAAFNDEFLADLFHSSGARHEKLKLANGGDYEYGHGLGLGATGPQHSYGCAVTSYGDSSKLEPMYEAHEPRMRPVAIKQEPREDVELGELGHAPQSGAYHHHHPHHPHHPHLSHLQYQIAHCAQTAVHLQPGHPTPPPTPVPSPHHQHQHHHQQQGGLGVKIMGSGTGDRPKTKKHVDKNSAEYRLRRERNNVAVRKSRDKAKMRNAETQQKVIELSADNDRLRKRVEHLTRELETLRGIFRQLPDGSYVKAMGGCA</sequence>
<dbReference type="CDD" id="cd14712">
    <property type="entry name" value="bZIP_CEBPB"/>
    <property type="match status" value="1"/>
</dbReference>
<evidence type="ECO:0000259" key="11">
    <source>
        <dbReference type="PROSITE" id="PS50217"/>
    </source>
</evidence>
<feature type="coiled-coil region" evidence="9">
    <location>
        <begin position="248"/>
        <end position="289"/>
    </location>
</feature>
<evidence type="ECO:0000256" key="7">
    <source>
        <dbReference type="ARBA" id="ARBA00023242"/>
    </source>
</evidence>
<dbReference type="GO" id="GO:0000978">
    <property type="term" value="F:RNA polymerase II cis-regulatory region sequence-specific DNA binding"/>
    <property type="evidence" value="ECO:0007669"/>
    <property type="project" value="TreeGrafter"/>
</dbReference>
<name>A0A556V3G8_BAGYA</name>
<dbReference type="SMART" id="SM00338">
    <property type="entry name" value="BRLZ"/>
    <property type="match status" value="1"/>
</dbReference>
<evidence type="ECO:0000256" key="2">
    <source>
        <dbReference type="ARBA" id="ARBA00006951"/>
    </source>
</evidence>
<feature type="compositionally biased region" description="Basic and acidic residues" evidence="10">
    <location>
        <begin position="227"/>
        <end position="237"/>
    </location>
</feature>
<dbReference type="AlphaFoldDB" id="A0A556V3G8"/>
<keyword evidence="3 8" id="KW-0805">Transcription regulation</keyword>
<dbReference type="SUPFAM" id="SSF57959">
    <property type="entry name" value="Leucine zipper domain"/>
    <property type="match status" value="1"/>
</dbReference>
<keyword evidence="13" id="KW-1185">Reference proteome</keyword>
<comment type="subcellular location">
    <subcellularLocation>
        <location evidence="1 8">Nucleus</location>
    </subcellularLocation>
</comment>
<dbReference type="Proteomes" id="UP000319801">
    <property type="component" value="Unassembled WGS sequence"/>
</dbReference>
<organism evidence="12 13">
    <name type="scientific">Bagarius yarrelli</name>
    <name type="common">Goonch</name>
    <name type="synonym">Bagrus yarrelli</name>
    <dbReference type="NCBI Taxonomy" id="175774"/>
    <lineage>
        <taxon>Eukaryota</taxon>
        <taxon>Metazoa</taxon>
        <taxon>Chordata</taxon>
        <taxon>Craniata</taxon>
        <taxon>Vertebrata</taxon>
        <taxon>Euteleostomi</taxon>
        <taxon>Actinopterygii</taxon>
        <taxon>Neopterygii</taxon>
        <taxon>Teleostei</taxon>
        <taxon>Ostariophysi</taxon>
        <taxon>Siluriformes</taxon>
        <taxon>Sisoridae</taxon>
        <taxon>Sisorinae</taxon>
        <taxon>Bagarius</taxon>
    </lineage>
</organism>
<feature type="region of interest" description="Disordered" evidence="10">
    <location>
        <begin position="177"/>
        <end position="237"/>
    </location>
</feature>
<feature type="region of interest" description="Disordered" evidence="10">
    <location>
        <begin position="141"/>
        <end position="162"/>
    </location>
</feature>
<comment type="similarity">
    <text evidence="2 8">Belongs to the bZIP family. C/EBP subfamily.</text>
</comment>
<evidence type="ECO:0000256" key="6">
    <source>
        <dbReference type="ARBA" id="ARBA00023163"/>
    </source>
</evidence>
<accession>A0A556V3G8</accession>
<dbReference type="GO" id="GO:0000981">
    <property type="term" value="F:DNA-binding transcription factor activity, RNA polymerase II-specific"/>
    <property type="evidence" value="ECO:0007669"/>
    <property type="project" value="TreeGrafter"/>
</dbReference>
<keyword evidence="9" id="KW-0175">Coiled coil</keyword>
<dbReference type="InterPro" id="IPR031106">
    <property type="entry name" value="C/EBP"/>
</dbReference>
<dbReference type="PIRSF" id="PIRSF005879">
    <property type="entry name" value="CCAAT/enhancer-binding"/>
    <property type="match status" value="1"/>
</dbReference>
<evidence type="ECO:0000256" key="9">
    <source>
        <dbReference type="SAM" id="Coils"/>
    </source>
</evidence>
<dbReference type="GO" id="GO:0030099">
    <property type="term" value="P:myeloid cell differentiation"/>
    <property type="evidence" value="ECO:0007669"/>
    <property type="project" value="TreeGrafter"/>
</dbReference>
<keyword evidence="4 8" id="KW-0238">DNA-binding</keyword>
<dbReference type="InterPro" id="IPR016468">
    <property type="entry name" value="C/EBP_chordates"/>
</dbReference>
<dbReference type="OrthoDB" id="10032067at2759"/>
<evidence type="ECO:0000313" key="13">
    <source>
        <dbReference type="Proteomes" id="UP000319801"/>
    </source>
</evidence>
<dbReference type="GO" id="GO:0006351">
    <property type="term" value="P:DNA-templated transcription"/>
    <property type="evidence" value="ECO:0007669"/>
    <property type="project" value="InterPro"/>
</dbReference>
<feature type="domain" description="BZIP" evidence="11">
    <location>
        <begin position="230"/>
        <end position="293"/>
    </location>
</feature>
<dbReference type="EMBL" id="VCAZ01000109">
    <property type="protein sequence ID" value="TST35105.1"/>
    <property type="molecule type" value="Genomic_DNA"/>
</dbReference>
<keyword evidence="6 8" id="KW-0804">Transcription</keyword>
<dbReference type="PROSITE" id="PS50217">
    <property type="entry name" value="BZIP"/>
    <property type="match status" value="1"/>
</dbReference>
<dbReference type="PANTHER" id="PTHR23334:SF5">
    <property type="entry name" value="CCAAT_ENHANCER-BINDING PROTEIN ALPHA"/>
    <property type="match status" value="1"/>
</dbReference>
<evidence type="ECO:0000256" key="1">
    <source>
        <dbReference type="ARBA" id="ARBA00004123"/>
    </source>
</evidence>
<comment type="caution">
    <text evidence="12">The sequence shown here is derived from an EMBL/GenBank/DDBJ whole genome shotgun (WGS) entry which is preliminary data.</text>
</comment>
<dbReference type="FunFam" id="1.20.5.170:FF:000028">
    <property type="entry name" value="CCAAT/enhancer-binding protein beta"/>
    <property type="match status" value="1"/>
</dbReference>
<dbReference type="Gene3D" id="1.20.5.170">
    <property type="match status" value="1"/>
</dbReference>
<evidence type="ECO:0000256" key="5">
    <source>
        <dbReference type="ARBA" id="ARBA00023159"/>
    </source>
</evidence>